<keyword evidence="11 15" id="KW-0560">Oxidoreductase</keyword>
<evidence type="ECO:0000256" key="11">
    <source>
        <dbReference type="ARBA" id="ARBA00023002"/>
    </source>
</evidence>
<feature type="binding site" evidence="15">
    <location>
        <position position="160"/>
    </location>
    <ligand>
        <name>substrate</name>
    </ligand>
</feature>
<dbReference type="HAMAP" id="MF_02121">
    <property type="entry name" value="ASADH"/>
    <property type="match status" value="1"/>
</dbReference>
<dbReference type="Gene3D" id="3.40.50.720">
    <property type="entry name" value="NAD(P)-binding Rossmann-like Domain"/>
    <property type="match status" value="1"/>
</dbReference>
<evidence type="ECO:0000259" key="16">
    <source>
        <dbReference type="SMART" id="SM00859"/>
    </source>
</evidence>
<evidence type="ECO:0000313" key="18">
    <source>
        <dbReference type="Proteomes" id="UP000830116"/>
    </source>
</evidence>
<dbReference type="CDD" id="cd18131">
    <property type="entry name" value="ASADH_C_bac_euk_like"/>
    <property type="match status" value="1"/>
</dbReference>
<evidence type="ECO:0000256" key="15">
    <source>
        <dbReference type="HAMAP-Rule" id="MF_02121"/>
    </source>
</evidence>
<comment type="pathway">
    <text evidence="1 15">Amino-acid biosynthesis; L-methionine biosynthesis via de novo pathway; L-homoserine from L-aspartate: step 2/3.</text>
</comment>
<feature type="binding site" evidence="15">
    <location>
        <begin position="42"/>
        <end position="43"/>
    </location>
    <ligand>
        <name>NADP(+)</name>
        <dbReference type="ChEBI" id="CHEBI:58349"/>
    </ligand>
</feature>
<proteinExistence type="inferred from homology"/>
<evidence type="ECO:0000256" key="6">
    <source>
        <dbReference type="ARBA" id="ARBA00013120"/>
    </source>
</evidence>
<feature type="binding site" evidence="15">
    <location>
        <begin position="163"/>
        <end position="164"/>
    </location>
    <ligand>
        <name>NADP(+)</name>
        <dbReference type="ChEBI" id="CHEBI:58349"/>
    </ligand>
</feature>
<dbReference type="EMBL" id="CP093442">
    <property type="protein sequence ID" value="UOE99973.1"/>
    <property type="molecule type" value="Genomic_DNA"/>
</dbReference>
<keyword evidence="8 15" id="KW-0791">Threonine biosynthesis</keyword>
<accession>A0ABY4C570</accession>
<comment type="pathway">
    <text evidence="2 15">Amino-acid biosynthesis; L-lysine biosynthesis via DAP pathway; (S)-tetrahydrodipicolinate from L-aspartate: step 2/4.</text>
</comment>
<protein>
    <recommendedName>
        <fullName evidence="6 15">Aspartate-semialdehyde dehydrogenase</fullName>
        <shortName evidence="15">ASA dehydrogenase</shortName>
        <shortName evidence="15">ASADH</shortName>
        <ecNumber evidence="6 15">1.2.1.11</ecNumber>
    </recommendedName>
    <alternativeName>
        <fullName evidence="15">Aspartate-beta-semialdehyde dehydrogenase</fullName>
    </alternativeName>
</protein>
<dbReference type="SUPFAM" id="SSF55347">
    <property type="entry name" value="Glyceraldehyde-3-phosphate dehydrogenase-like, C-terminal domain"/>
    <property type="match status" value="1"/>
</dbReference>
<keyword evidence="7 15" id="KW-0028">Amino-acid biosynthesis</keyword>
<feature type="binding site" evidence="15">
    <location>
        <position position="318"/>
    </location>
    <ligand>
        <name>NADP(+)</name>
        <dbReference type="ChEBI" id="CHEBI:58349"/>
    </ligand>
</feature>
<dbReference type="PIRSF" id="PIRSF000148">
    <property type="entry name" value="ASA_dh"/>
    <property type="match status" value="1"/>
</dbReference>
<comment type="catalytic activity">
    <reaction evidence="14 15">
        <text>L-aspartate 4-semialdehyde + phosphate + NADP(+) = 4-phospho-L-aspartate + NADPH + H(+)</text>
        <dbReference type="Rhea" id="RHEA:24284"/>
        <dbReference type="ChEBI" id="CHEBI:15378"/>
        <dbReference type="ChEBI" id="CHEBI:43474"/>
        <dbReference type="ChEBI" id="CHEBI:57535"/>
        <dbReference type="ChEBI" id="CHEBI:57783"/>
        <dbReference type="ChEBI" id="CHEBI:58349"/>
        <dbReference type="ChEBI" id="CHEBI:537519"/>
        <dbReference type="EC" id="1.2.1.11"/>
    </reaction>
</comment>
<feature type="active site" description="Acyl-thioester intermediate" evidence="15">
    <location>
        <position position="133"/>
    </location>
</feature>
<evidence type="ECO:0000256" key="5">
    <source>
        <dbReference type="ARBA" id="ARBA00011738"/>
    </source>
</evidence>
<evidence type="ECO:0000256" key="9">
    <source>
        <dbReference type="ARBA" id="ARBA00022857"/>
    </source>
</evidence>
<evidence type="ECO:0000256" key="14">
    <source>
        <dbReference type="ARBA" id="ARBA00047891"/>
    </source>
</evidence>
<dbReference type="NCBIfam" id="NF011456">
    <property type="entry name" value="PRK14874.1"/>
    <property type="match status" value="1"/>
</dbReference>
<evidence type="ECO:0000256" key="13">
    <source>
        <dbReference type="ARBA" id="ARBA00023167"/>
    </source>
</evidence>
<name>A0ABY4C570_9BACT</name>
<dbReference type="CDD" id="cd02316">
    <property type="entry name" value="VcASADH2_like_N"/>
    <property type="match status" value="1"/>
</dbReference>
<dbReference type="SMART" id="SM00859">
    <property type="entry name" value="Semialdhyde_dh"/>
    <property type="match status" value="1"/>
</dbReference>
<evidence type="ECO:0000256" key="12">
    <source>
        <dbReference type="ARBA" id="ARBA00023154"/>
    </source>
</evidence>
<comment type="similarity">
    <text evidence="4 15">Belongs to the aspartate-semialdehyde dehydrogenase family.</text>
</comment>
<dbReference type="InterPro" id="IPR012080">
    <property type="entry name" value="Asp_semialdehyde_DH"/>
</dbReference>
<feature type="binding site" evidence="15">
    <location>
        <position position="102"/>
    </location>
    <ligand>
        <name>phosphate</name>
        <dbReference type="ChEBI" id="CHEBI:43474"/>
    </ligand>
</feature>
<comment type="pathway">
    <text evidence="3 15">Amino-acid biosynthesis; L-threonine biosynthesis; L-threonine from L-aspartate: step 2/5.</text>
</comment>
<dbReference type="NCBIfam" id="TIGR01296">
    <property type="entry name" value="asd_B"/>
    <property type="match status" value="1"/>
</dbReference>
<feature type="domain" description="Semialdehyde dehydrogenase NAD-binding" evidence="16">
    <location>
        <begin position="7"/>
        <end position="122"/>
    </location>
</feature>
<dbReference type="InterPro" id="IPR012280">
    <property type="entry name" value="Semialdhyde_DH_dimer_dom"/>
</dbReference>
<dbReference type="GO" id="GO:0004073">
    <property type="term" value="F:aspartate-semialdehyde dehydrogenase activity"/>
    <property type="evidence" value="ECO:0007669"/>
    <property type="project" value="UniProtKB-EC"/>
</dbReference>
<comment type="function">
    <text evidence="15">Catalyzes the NADPH-dependent formation of L-aspartate-semialdehyde (L-ASA) by the reductive dephosphorylation of L-aspartyl-4-phosphate.</text>
</comment>
<dbReference type="PANTHER" id="PTHR46278">
    <property type="entry name" value="DEHYDROGENASE, PUTATIVE-RELATED"/>
    <property type="match status" value="1"/>
</dbReference>
<keyword evidence="12 15" id="KW-0457">Lysine biosynthesis</keyword>
<feature type="binding site" evidence="15">
    <location>
        <begin position="14"/>
        <end position="17"/>
    </location>
    <ligand>
        <name>NADP(+)</name>
        <dbReference type="ChEBI" id="CHEBI:58349"/>
    </ligand>
</feature>
<dbReference type="InterPro" id="IPR000534">
    <property type="entry name" value="Semialdehyde_DH_NAD-bd"/>
</dbReference>
<dbReference type="EC" id="1.2.1.11" evidence="6 15"/>
<dbReference type="PANTHER" id="PTHR46278:SF2">
    <property type="entry name" value="ASPARTATE-SEMIALDEHYDE DEHYDROGENASE"/>
    <property type="match status" value="1"/>
</dbReference>
<evidence type="ECO:0000256" key="10">
    <source>
        <dbReference type="ARBA" id="ARBA00022915"/>
    </source>
</evidence>
<evidence type="ECO:0000256" key="2">
    <source>
        <dbReference type="ARBA" id="ARBA00005076"/>
    </source>
</evidence>
<feature type="binding site" evidence="15">
    <location>
        <position position="238"/>
    </location>
    <ligand>
        <name>substrate</name>
    </ligand>
</feature>
<dbReference type="RefSeq" id="WP_243535491.1">
    <property type="nucleotide sequence ID" value="NZ_CP093442.1"/>
</dbReference>
<organism evidence="17 18">
    <name type="scientific">Bdellovibrio reynosensis</name>
    <dbReference type="NCBI Taxonomy" id="2835041"/>
    <lineage>
        <taxon>Bacteria</taxon>
        <taxon>Pseudomonadati</taxon>
        <taxon>Bdellovibrionota</taxon>
        <taxon>Bdellovibrionia</taxon>
        <taxon>Bdellovibrionales</taxon>
        <taxon>Pseudobdellovibrionaceae</taxon>
        <taxon>Bdellovibrio</taxon>
    </lineage>
</organism>
<keyword evidence="13 15" id="KW-0486">Methionine biosynthesis</keyword>
<dbReference type="Pfam" id="PF01118">
    <property type="entry name" value="Semialdhyde_dh"/>
    <property type="match status" value="1"/>
</dbReference>
<dbReference type="Proteomes" id="UP000830116">
    <property type="component" value="Chromosome"/>
</dbReference>
<comment type="caution">
    <text evidence="15">Lacks conserved residue(s) required for the propagation of feature annotation.</text>
</comment>
<gene>
    <name evidence="15" type="primary">asd</name>
    <name evidence="17" type="ORF">MNR06_09705</name>
</gene>
<sequence>MTKRKLKVGVVGATGMVGQTFMNILAERDFPIAELRPFASENSLGKKIELQGQQWPVQILKDGCFDGLDLVFFSSGDDISKEWAPKAVQAGAFAVDNSAAFRMDPETVLVVPEVNGHLVTKDSRPQVIANPNCSTIQLVVALKPLAEKFGLEEVRVSTYQAVSGAGQGGHDELIEQTSNHTSQNHQAKTFPHTILFNCIPQIGSFNDEGYCSEEVKIMKETRKILGQKDLKVSAFTVRIPALNAHSESVWVTLNKEVSREEMIKALGDFEGIVLQDEPKKSVYPLARDVSGKDPVYVGRVHRDPENPKMWLMWVVSDNIRKGAALNGIQIAEKIFFS</sequence>
<keyword evidence="18" id="KW-1185">Reference proteome</keyword>
<evidence type="ECO:0000256" key="8">
    <source>
        <dbReference type="ARBA" id="ARBA00022697"/>
    </source>
</evidence>
<dbReference type="InterPro" id="IPR005986">
    <property type="entry name" value="Asp_semialdehyde_DH_beta"/>
</dbReference>
<dbReference type="Pfam" id="PF02774">
    <property type="entry name" value="Semialdhyde_dhC"/>
    <property type="match status" value="1"/>
</dbReference>
<evidence type="ECO:0000256" key="1">
    <source>
        <dbReference type="ARBA" id="ARBA00005021"/>
    </source>
</evidence>
<dbReference type="SUPFAM" id="SSF51735">
    <property type="entry name" value="NAD(P)-binding Rossmann-fold domains"/>
    <property type="match status" value="1"/>
</dbReference>
<evidence type="ECO:0000256" key="3">
    <source>
        <dbReference type="ARBA" id="ARBA00005097"/>
    </source>
</evidence>
<reference evidence="17" key="1">
    <citation type="submission" date="2022-03" db="EMBL/GenBank/DDBJ databases">
        <title>Genome Identification and Characterization of new species Bdellovibrio reynosense LBG001 sp. nov. from a Mexico soil sample.</title>
        <authorList>
            <person name="Camilli A."/>
            <person name="Ajao Y."/>
            <person name="Guo X."/>
        </authorList>
    </citation>
    <scope>NUCLEOTIDE SEQUENCE</scope>
    <source>
        <strain evidence="17">LBG001</strain>
    </source>
</reference>
<feature type="active site" description="Proton acceptor" evidence="15">
    <location>
        <position position="245"/>
    </location>
</feature>
<evidence type="ECO:0000256" key="7">
    <source>
        <dbReference type="ARBA" id="ARBA00022605"/>
    </source>
</evidence>
<dbReference type="Gene3D" id="3.30.360.10">
    <property type="entry name" value="Dihydrodipicolinate Reductase, domain 2"/>
    <property type="match status" value="1"/>
</dbReference>
<keyword evidence="10 15" id="KW-0220">Diaminopimelate biosynthesis</keyword>
<dbReference type="InterPro" id="IPR036291">
    <property type="entry name" value="NAD(P)-bd_dom_sf"/>
</dbReference>
<evidence type="ECO:0000256" key="4">
    <source>
        <dbReference type="ARBA" id="ARBA00010584"/>
    </source>
</evidence>
<keyword evidence="9 15" id="KW-0521">NADP</keyword>
<evidence type="ECO:0000313" key="17">
    <source>
        <dbReference type="EMBL" id="UOE99973.1"/>
    </source>
</evidence>
<comment type="subunit">
    <text evidence="5 15">Homodimer.</text>
</comment>